<name>A0ABN2K7F3_9MICC</name>
<feature type="compositionally biased region" description="Pro residues" evidence="1">
    <location>
        <begin position="142"/>
        <end position="154"/>
    </location>
</feature>
<evidence type="ECO:0000313" key="3">
    <source>
        <dbReference type="Proteomes" id="UP001501204"/>
    </source>
</evidence>
<accession>A0ABN2K7F3</accession>
<reference evidence="2 3" key="1">
    <citation type="journal article" date="2019" name="Int. J. Syst. Evol. Microbiol.">
        <title>The Global Catalogue of Microorganisms (GCM) 10K type strain sequencing project: providing services to taxonomists for standard genome sequencing and annotation.</title>
        <authorList>
            <consortium name="The Broad Institute Genomics Platform"/>
            <consortium name="The Broad Institute Genome Sequencing Center for Infectious Disease"/>
            <person name="Wu L."/>
            <person name="Ma J."/>
        </authorList>
    </citation>
    <scope>NUCLEOTIDE SEQUENCE [LARGE SCALE GENOMIC DNA]</scope>
    <source>
        <strain evidence="2 3">JCM 14735</strain>
    </source>
</reference>
<sequence length="230" mass="24403">MSGRRVALMKSQLAPSPSRAPASALSAPGTFLAPADPFPSALAELDLNELQVLHSRICRQLEHEYLTAPDGPHPVTQDRCQELVAEFDVRQAFLAPPLPHAENAPGRAPASRRKEDRGADPLARTEAGPGRAPAPRTGTTPGPGPAPAPVPPTPRSAGGTTGAVIHDLAQVRPGDPIEVWQRGVLRCRGTIEEVSPALGVAWLLEAGDGYRRMFHAHDGELRRHLSPDGS</sequence>
<protein>
    <submittedName>
        <fullName evidence="2">Uncharacterized protein</fullName>
    </submittedName>
</protein>
<organism evidence="2 3">
    <name type="scientific">Kocuria aegyptia</name>
    <dbReference type="NCBI Taxonomy" id="330943"/>
    <lineage>
        <taxon>Bacteria</taxon>
        <taxon>Bacillati</taxon>
        <taxon>Actinomycetota</taxon>
        <taxon>Actinomycetes</taxon>
        <taxon>Micrococcales</taxon>
        <taxon>Micrococcaceae</taxon>
        <taxon>Kocuria</taxon>
    </lineage>
</organism>
<feature type="region of interest" description="Disordered" evidence="1">
    <location>
        <begin position="95"/>
        <end position="161"/>
    </location>
</feature>
<evidence type="ECO:0000313" key="2">
    <source>
        <dbReference type="EMBL" id="GAA1749766.1"/>
    </source>
</evidence>
<feature type="compositionally biased region" description="Low complexity" evidence="1">
    <location>
        <begin position="124"/>
        <end position="140"/>
    </location>
</feature>
<dbReference type="EMBL" id="BAAAOA010000007">
    <property type="protein sequence ID" value="GAA1749766.1"/>
    <property type="molecule type" value="Genomic_DNA"/>
</dbReference>
<feature type="region of interest" description="Disordered" evidence="1">
    <location>
        <begin position="1"/>
        <end position="25"/>
    </location>
</feature>
<evidence type="ECO:0000256" key="1">
    <source>
        <dbReference type="SAM" id="MobiDB-lite"/>
    </source>
</evidence>
<keyword evidence="3" id="KW-1185">Reference proteome</keyword>
<feature type="compositionally biased region" description="Low complexity" evidence="1">
    <location>
        <begin position="13"/>
        <end position="25"/>
    </location>
</feature>
<dbReference type="Proteomes" id="UP001501204">
    <property type="component" value="Unassembled WGS sequence"/>
</dbReference>
<comment type="caution">
    <text evidence="2">The sequence shown here is derived from an EMBL/GenBank/DDBJ whole genome shotgun (WGS) entry which is preliminary data.</text>
</comment>
<proteinExistence type="predicted"/>
<gene>
    <name evidence="2" type="ORF">GCM10009767_05840</name>
</gene>